<dbReference type="PANTHER" id="PTHR24189:SF50">
    <property type="entry name" value="ANKYRIN REPEAT AND SOCS BOX PROTEIN 2"/>
    <property type="match status" value="1"/>
</dbReference>
<dbReference type="Pfam" id="PF12796">
    <property type="entry name" value="Ank_2"/>
    <property type="match status" value="3"/>
</dbReference>
<dbReference type="GeneID" id="80558809"/>
<dbReference type="PROSITE" id="PS50297">
    <property type="entry name" value="ANK_REP_REGION"/>
    <property type="match status" value="4"/>
</dbReference>
<proteinExistence type="predicted"/>
<dbReference type="EMBL" id="AP024483">
    <property type="protein sequence ID" value="BCS83604.1"/>
    <property type="molecule type" value="Genomic_DNA"/>
</dbReference>
<reference evidence="3 4" key="1">
    <citation type="submission" date="2021-02" db="EMBL/GenBank/DDBJ databases">
        <title>Cotonvirus japonicus, which uses Golgi apparatus of host cells for its virion factory, phylogenetically links tailed tupanvirus and icosahedral mimivirus.</title>
        <authorList>
            <person name="Takahashi H."/>
            <person name="Fukaya S."/>
            <person name="Song C."/>
            <person name="Murata K."/>
            <person name="Takemura M."/>
        </authorList>
    </citation>
    <scope>NUCLEOTIDE SEQUENCE [LARGE SCALE GENOMIC DNA]</scope>
</reference>
<dbReference type="PANTHER" id="PTHR24189">
    <property type="entry name" value="MYOTROPHIN"/>
    <property type="match status" value="1"/>
</dbReference>
<organism evidence="3 4">
    <name type="scientific">Cotonvirus japonicus</name>
    <dbReference type="NCBI Taxonomy" id="2811091"/>
    <lineage>
        <taxon>Viruses</taxon>
        <taxon>Varidnaviria</taxon>
        <taxon>Bamfordvirae</taxon>
        <taxon>Nucleocytoviricota</taxon>
        <taxon>Megaviricetes</taxon>
        <taxon>Imitervirales</taxon>
        <taxon>Mimiviridae</taxon>
        <taxon>Megamimivirinae</taxon>
        <taxon>Cotonvirus</taxon>
        <taxon>Cotonvirus japonicum</taxon>
    </lineage>
</organism>
<dbReference type="InterPro" id="IPR036770">
    <property type="entry name" value="Ankyrin_rpt-contain_sf"/>
</dbReference>
<dbReference type="Proteomes" id="UP001321479">
    <property type="component" value="Segment"/>
</dbReference>
<dbReference type="SUPFAM" id="SSF48403">
    <property type="entry name" value="Ankyrin repeat"/>
    <property type="match status" value="3"/>
</dbReference>
<keyword evidence="4" id="KW-1185">Reference proteome</keyword>
<dbReference type="Gene3D" id="1.25.40.20">
    <property type="entry name" value="Ankyrin repeat-containing domain"/>
    <property type="match status" value="6"/>
</dbReference>
<dbReference type="SMART" id="SM00248">
    <property type="entry name" value="ANK"/>
    <property type="match status" value="15"/>
</dbReference>
<evidence type="ECO:0000313" key="3">
    <source>
        <dbReference type="EMBL" id="BCS83604.1"/>
    </source>
</evidence>
<name>A0ABM7NTW3_9VIRU</name>
<dbReference type="InterPro" id="IPR050745">
    <property type="entry name" value="Multifunctional_regulatory"/>
</dbReference>
<evidence type="ECO:0000313" key="4">
    <source>
        <dbReference type="Proteomes" id="UP001321479"/>
    </source>
</evidence>
<keyword evidence="1" id="KW-0677">Repeat</keyword>
<dbReference type="InterPro" id="IPR002110">
    <property type="entry name" value="Ankyrin_rpt"/>
</dbReference>
<evidence type="ECO:0000256" key="1">
    <source>
        <dbReference type="ARBA" id="ARBA00022737"/>
    </source>
</evidence>
<accession>A0ABM7NTW3</accession>
<dbReference type="RefSeq" id="YP_010842212.1">
    <property type="nucleotide sequence ID" value="NC_079139.1"/>
</dbReference>
<protein>
    <submittedName>
        <fullName evidence="3">Ankyrin repeat protein</fullName>
    </submittedName>
</protein>
<dbReference type="PROSITE" id="PS50088">
    <property type="entry name" value="ANK_REPEAT"/>
    <property type="match status" value="5"/>
</dbReference>
<keyword evidence="2" id="KW-0040">ANK repeat</keyword>
<dbReference type="Pfam" id="PF00023">
    <property type="entry name" value="Ank"/>
    <property type="match status" value="1"/>
</dbReference>
<evidence type="ECO:0000256" key="2">
    <source>
        <dbReference type="ARBA" id="ARBA00023043"/>
    </source>
</evidence>
<sequence length="911" mass="104752">MIINECLLLIYVQFFLEKIEFYKIILDRLTTSSKSMENIKFNNQFEYECCLGIKCKGFTELMFMAKNANKITNCKTKIMMRIADLIFEKPLELKKYINSVNKLGWTALMLACRNSNTTSNDDIVESLLISSVDIYKENNNKDTALSLALFYAGTDSNIQTVKLLLDKWNANNLAENYEHYFAVAWKNKLHNVELLKMLINVCAGTHYKREIFTNIVKNSRTKRNSIILKILSEYMTDIDYTCSNNYTPLMLACRYSSSTSDNATVKLLLEKGANPDYKQKNEYLPIILASSYSTTTSNIDTVKLLLEYDADINIRDVYRNTALIMAIKNSRTSSNFETVKFLLDNGANVHYVNKYLDSPLHMAIEKYVSDSAIIELLLEHKANINLKNEQGESCLFLFIMSNPLTRHYEKYKEIIKLFLDCDADINSLTKYNRTPQSLMLDYYIKQKGQNEKVNEILNLFLETKINYNNYYNYNNYGLLQLASHSHEFNMTDIVVKLVKYGADVNLINSEGESALLIAARTGKCENLYFISLLLSLGANVNIQDSRDTTCLKYAIKFRNLEMIELLLEHGADTNLIDCIRNNILSYIFSNGRIQNENDLKIIKLLVKYGAKVNFDNGVNSILNKALDIESYIGPRIVEFLLDNGADPNYYGNNNYNGLHYLIKKNNIFNDNILTNINLLLKHDANPNLLDSNGNNSVLLAIKTCCPFKLINVLIDNGGNIHVINKKNKTALIYAVKLTNINIDYCLELVNLLLDNKINAQLRDSRGQTALIKAVNKILYNKTFHNELFGTNGIFTRLSEHTSFDTMDNNGKTVMAYIHDEYMVDFIKLFKKKCVQDYLTKTIHNEIIESNLEFLMKPNSIRTRIATIQWYSDRGETYQELIKRDAQLFDYFGINDIDDLHLKIGLTSKYVN</sequence>